<evidence type="ECO:0000256" key="2">
    <source>
        <dbReference type="SAM" id="Phobius"/>
    </source>
</evidence>
<sequence>MNACTGEIGWAMLGRMTDPAELKVAPQAAAGFVTSGLGLQLGGGAAFGLAASAYSSAMSSYTAEASGPAFFMFVAAAAVLVGLVLFLIGVHRLVQHADRAAGAVSAPQPRARSMSSEGA</sequence>
<evidence type="ECO:0008006" key="5">
    <source>
        <dbReference type="Google" id="ProtNLM"/>
    </source>
</evidence>
<feature type="region of interest" description="Disordered" evidence="1">
    <location>
        <begin position="100"/>
        <end position="119"/>
    </location>
</feature>
<accession>A0ABQ4DBC2</accession>
<comment type="caution">
    <text evidence="3">The sequence shown here is derived from an EMBL/GenBank/DDBJ whole genome shotgun (WGS) entry which is preliminary data.</text>
</comment>
<evidence type="ECO:0000313" key="4">
    <source>
        <dbReference type="Proteomes" id="UP000618382"/>
    </source>
</evidence>
<protein>
    <recommendedName>
        <fullName evidence="5">Major facilitator superfamily (MFS) profile domain-containing protein</fullName>
    </recommendedName>
</protein>
<keyword evidence="2" id="KW-1133">Transmembrane helix</keyword>
<proteinExistence type="predicted"/>
<name>A0ABQ4DBC2_9CELL</name>
<organism evidence="3 4">
    <name type="scientific">Cellulomonas oligotrophica</name>
    <dbReference type="NCBI Taxonomy" id="931536"/>
    <lineage>
        <taxon>Bacteria</taxon>
        <taxon>Bacillati</taxon>
        <taxon>Actinomycetota</taxon>
        <taxon>Actinomycetes</taxon>
        <taxon>Micrococcales</taxon>
        <taxon>Cellulomonadaceae</taxon>
        <taxon>Cellulomonas</taxon>
    </lineage>
</organism>
<evidence type="ECO:0000256" key="1">
    <source>
        <dbReference type="SAM" id="MobiDB-lite"/>
    </source>
</evidence>
<keyword evidence="2" id="KW-0472">Membrane</keyword>
<keyword evidence="2" id="KW-0812">Transmembrane</keyword>
<feature type="transmembrane region" description="Helical" evidence="2">
    <location>
        <begin position="69"/>
        <end position="90"/>
    </location>
</feature>
<evidence type="ECO:0000313" key="3">
    <source>
        <dbReference type="EMBL" id="GIG33031.1"/>
    </source>
</evidence>
<reference evidence="3 4" key="1">
    <citation type="submission" date="2021-01" db="EMBL/GenBank/DDBJ databases">
        <title>Whole genome shotgun sequence of Cellulomonas oligotrophica NBRC 109435.</title>
        <authorList>
            <person name="Komaki H."/>
            <person name="Tamura T."/>
        </authorList>
    </citation>
    <scope>NUCLEOTIDE SEQUENCE [LARGE SCALE GENOMIC DNA]</scope>
    <source>
        <strain evidence="3 4">NBRC 109435</strain>
    </source>
</reference>
<dbReference type="Proteomes" id="UP000618382">
    <property type="component" value="Unassembled WGS sequence"/>
</dbReference>
<gene>
    <name evidence="3" type="ORF">Col01nite_21900</name>
</gene>
<dbReference type="EMBL" id="BONN01000005">
    <property type="protein sequence ID" value="GIG33031.1"/>
    <property type="molecule type" value="Genomic_DNA"/>
</dbReference>
<keyword evidence="4" id="KW-1185">Reference proteome</keyword>